<gene>
    <name evidence="2" type="ORF">FZEAL_4475</name>
</gene>
<evidence type="ECO:0000313" key="2">
    <source>
        <dbReference type="EMBL" id="KAF4979276.1"/>
    </source>
</evidence>
<proteinExistence type="predicted"/>
<feature type="compositionally biased region" description="Basic and acidic residues" evidence="1">
    <location>
        <begin position="246"/>
        <end position="263"/>
    </location>
</feature>
<feature type="compositionally biased region" description="Basic and acidic residues" evidence="1">
    <location>
        <begin position="71"/>
        <end position="88"/>
    </location>
</feature>
<feature type="compositionally biased region" description="Pro residues" evidence="1">
    <location>
        <begin position="332"/>
        <end position="351"/>
    </location>
</feature>
<evidence type="ECO:0000256" key="1">
    <source>
        <dbReference type="SAM" id="MobiDB-lite"/>
    </source>
</evidence>
<dbReference type="AlphaFoldDB" id="A0A8H4UM53"/>
<feature type="region of interest" description="Disordered" evidence="1">
    <location>
        <begin position="208"/>
        <end position="392"/>
    </location>
</feature>
<feature type="compositionally biased region" description="Polar residues" evidence="1">
    <location>
        <begin position="264"/>
        <end position="275"/>
    </location>
</feature>
<keyword evidence="3" id="KW-1185">Reference proteome</keyword>
<sequence>MATSTDQYRQYPPQPSSYPTQQQYQQPQFQPQPQQQLYQTSPQQRSTSQNPPADPRTFSFHSHKSSGSKDLYSETHAEKEAKRLHSKADPTLAMSEAEPSAVAAMISESTHAPLRSVQHKDGFGNAIADPDKSNPTRNRWERPLDTIRSFEAAIDGGYSRKSMHRSETDTALNRRTSSFMGNQPRYPHDSYYNNRPVSFRPENTQFELAPPRGAYFDGQAYGGGVGTGPSRQRMSRLQSDPQYQNGRDRDQNIYPLPHKDRSYETVTSAAGSGNSDHAGYQTDPTSSDNSSIDRTMPAKRREPANEYNLGPGPSQQRPWLGPGADANGRQPQGPPPSHAPPPATQQAPPPVQKQKNTLLRRTPTQQSQQSQQRPEGDEKRKSWFARRFSKNA</sequence>
<accession>A0A8H4UM53</accession>
<dbReference type="OrthoDB" id="5330253at2759"/>
<feature type="region of interest" description="Disordered" evidence="1">
    <location>
        <begin position="121"/>
        <end position="142"/>
    </location>
</feature>
<feature type="region of interest" description="Disordered" evidence="1">
    <location>
        <begin position="1"/>
        <end position="96"/>
    </location>
</feature>
<dbReference type="EMBL" id="JABEYC010000310">
    <property type="protein sequence ID" value="KAF4979276.1"/>
    <property type="molecule type" value="Genomic_DNA"/>
</dbReference>
<feature type="compositionally biased region" description="Low complexity" evidence="1">
    <location>
        <begin position="352"/>
        <end position="373"/>
    </location>
</feature>
<feature type="compositionally biased region" description="Basic and acidic residues" evidence="1">
    <location>
        <begin position="129"/>
        <end position="142"/>
    </location>
</feature>
<feature type="compositionally biased region" description="Basic residues" evidence="1">
    <location>
        <begin position="382"/>
        <end position="392"/>
    </location>
</feature>
<feature type="compositionally biased region" description="Polar residues" evidence="1">
    <location>
        <begin position="282"/>
        <end position="293"/>
    </location>
</feature>
<dbReference type="Pfam" id="PF10295">
    <property type="entry name" value="DUF2406"/>
    <property type="match status" value="1"/>
</dbReference>
<dbReference type="PANTHER" id="PTHR28186">
    <property type="entry name" value="MEIOTICALLY UP-REGULATED GENE 9 PROTEIN"/>
    <property type="match status" value="1"/>
</dbReference>
<evidence type="ECO:0008006" key="4">
    <source>
        <dbReference type="Google" id="ProtNLM"/>
    </source>
</evidence>
<dbReference type="SUPFAM" id="SSF81995">
    <property type="entry name" value="beta-sandwich domain of Sec23/24"/>
    <property type="match status" value="1"/>
</dbReference>
<feature type="compositionally biased region" description="Polar residues" evidence="1">
    <location>
        <begin position="229"/>
        <end position="245"/>
    </location>
</feature>
<dbReference type="PANTHER" id="PTHR28186:SF1">
    <property type="entry name" value="MEIOTICALLY UP-REGULATED GENE 9 PROTEIN"/>
    <property type="match status" value="1"/>
</dbReference>
<dbReference type="InterPro" id="IPR018809">
    <property type="entry name" value="DUF2406"/>
</dbReference>
<reference evidence="2" key="2">
    <citation type="submission" date="2020-05" db="EMBL/GenBank/DDBJ databases">
        <authorList>
            <person name="Kim H.-S."/>
            <person name="Proctor R.H."/>
            <person name="Brown D.W."/>
        </authorList>
    </citation>
    <scope>NUCLEOTIDE SEQUENCE</scope>
    <source>
        <strain evidence="2">NRRL 22465</strain>
    </source>
</reference>
<organism evidence="2 3">
    <name type="scientific">Fusarium zealandicum</name>
    <dbReference type="NCBI Taxonomy" id="1053134"/>
    <lineage>
        <taxon>Eukaryota</taxon>
        <taxon>Fungi</taxon>
        <taxon>Dikarya</taxon>
        <taxon>Ascomycota</taxon>
        <taxon>Pezizomycotina</taxon>
        <taxon>Sordariomycetes</taxon>
        <taxon>Hypocreomycetidae</taxon>
        <taxon>Hypocreales</taxon>
        <taxon>Nectriaceae</taxon>
        <taxon>Fusarium</taxon>
        <taxon>Fusarium staphyleae species complex</taxon>
    </lineage>
</organism>
<feature type="compositionally biased region" description="Low complexity" evidence="1">
    <location>
        <begin position="7"/>
        <end position="46"/>
    </location>
</feature>
<name>A0A8H4UM53_9HYPO</name>
<reference evidence="2" key="1">
    <citation type="journal article" date="2020" name="BMC Genomics">
        <title>Correction to: Identification and distribution of gene clusters required for synthesis of sphingolipid metabolism inhibitors in diverse species of the filamentous fungus Fusarium.</title>
        <authorList>
            <person name="Kim H.S."/>
            <person name="Lohmar J.M."/>
            <person name="Busman M."/>
            <person name="Brown D.W."/>
            <person name="Naumann T.A."/>
            <person name="Divon H.H."/>
            <person name="Lysoe E."/>
            <person name="Uhlig S."/>
            <person name="Proctor R.H."/>
        </authorList>
    </citation>
    <scope>NUCLEOTIDE SEQUENCE</scope>
    <source>
        <strain evidence="2">NRRL 22465</strain>
    </source>
</reference>
<dbReference type="Proteomes" id="UP000635477">
    <property type="component" value="Unassembled WGS sequence"/>
</dbReference>
<evidence type="ECO:0000313" key="3">
    <source>
        <dbReference type="Proteomes" id="UP000635477"/>
    </source>
</evidence>
<protein>
    <recommendedName>
        <fullName evidence="4">DUF2406 domain-containing protein</fullName>
    </recommendedName>
</protein>
<comment type="caution">
    <text evidence="2">The sequence shown here is derived from an EMBL/GenBank/DDBJ whole genome shotgun (WGS) entry which is preliminary data.</text>
</comment>